<dbReference type="PANTHER" id="PTHR38011">
    <property type="entry name" value="DIHYDROFOLATE REDUCTASE FAMILY PROTEIN (AFU_ORTHOLOGUE AFUA_8G06820)"/>
    <property type="match status" value="1"/>
</dbReference>
<dbReference type="InterPro" id="IPR050765">
    <property type="entry name" value="Riboflavin_Biosynth_HTPR"/>
</dbReference>
<evidence type="ECO:0000259" key="1">
    <source>
        <dbReference type="Pfam" id="PF01872"/>
    </source>
</evidence>
<dbReference type="Proteomes" id="UP000609874">
    <property type="component" value="Unassembled WGS sequence"/>
</dbReference>
<dbReference type="SUPFAM" id="SSF53597">
    <property type="entry name" value="Dihydrofolate reductase-like"/>
    <property type="match status" value="1"/>
</dbReference>
<keyword evidence="3" id="KW-1185">Reference proteome</keyword>
<dbReference type="InterPro" id="IPR002734">
    <property type="entry name" value="RibDG_C"/>
</dbReference>
<dbReference type="EMBL" id="JACSQD010000002">
    <property type="protein sequence ID" value="MBD7994774.1"/>
    <property type="molecule type" value="Genomic_DNA"/>
</dbReference>
<dbReference type="InterPro" id="IPR024072">
    <property type="entry name" value="DHFR-like_dom_sf"/>
</dbReference>
<sequence length="181" mass="19322">MGKVLIHATVTVDGFMADSDGGVDWMFDAESVEADTALVNRVVREIGAVVGGANKTQTIEPGEEPYGGMLKVPVFLMTHSPRGPIEKDGTTYAFLDDLPQAVEQARTAAGEKAVALLGGSISRQCLELGIVDEIQLHVVPILLGRGISLFSGLERPVNLERLETEAFAGGIHLRFRVLQPG</sequence>
<evidence type="ECO:0000313" key="3">
    <source>
        <dbReference type="Proteomes" id="UP000609874"/>
    </source>
</evidence>
<feature type="domain" description="Bacterial bifunctional deaminase-reductase C-terminal" evidence="1">
    <location>
        <begin position="3"/>
        <end position="173"/>
    </location>
</feature>
<accession>A0ABR8UQD2</accession>
<dbReference type="Pfam" id="PF01872">
    <property type="entry name" value="RibD_C"/>
    <property type="match status" value="1"/>
</dbReference>
<dbReference type="RefSeq" id="WP_191807147.1">
    <property type="nucleotide sequence ID" value="NZ_JACSQD010000002.1"/>
</dbReference>
<proteinExistence type="predicted"/>
<gene>
    <name evidence="2" type="ORF">H9639_05625</name>
</gene>
<name>A0ABR8UQD2_9MICC</name>
<comment type="caution">
    <text evidence="2">The sequence shown here is derived from an EMBL/GenBank/DDBJ whole genome shotgun (WGS) entry which is preliminary data.</text>
</comment>
<dbReference type="PANTHER" id="PTHR38011:SF12">
    <property type="entry name" value="BIFUNCTIONAL DEAMINASE-REDUCTASE DOMAIN PROTEIN"/>
    <property type="match status" value="1"/>
</dbReference>
<protein>
    <submittedName>
        <fullName evidence="2">Dihydrofolate reductase family protein</fullName>
    </submittedName>
</protein>
<reference evidence="2 3" key="1">
    <citation type="submission" date="2020-08" db="EMBL/GenBank/DDBJ databases">
        <title>A Genomic Blueprint of the Chicken Gut Microbiome.</title>
        <authorList>
            <person name="Gilroy R."/>
            <person name="Ravi A."/>
            <person name="Getino M."/>
            <person name="Pursley I."/>
            <person name="Horton D.L."/>
            <person name="Alikhan N.-F."/>
            <person name="Baker D."/>
            <person name="Gharbi K."/>
            <person name="Hall N."/>
            <person name="Watson M."/>
            <person name="Adriaenssens E.M."/>
            <person name="Foster-Nyarko E."/>
            <person name="Jarju S."/>
            <person name="Secka A."/>
            <person name="Antonio M."/>
            <person name="Oren A."/>
            <person name="Chaudhuri R."/>
            <person name="La Ragione R.M."/>
            <person name="Hildebrand F."/>
            <person name="Pallen M.J."/>
        </authorList>
    </citation>
    <scope>NUCLEOTIDE SEQUENCE [LARGE SCALE GENOMIC DNA]</scope>
    <source>
        <strain evidence="2 3">Sa2CUA1</strain>
    </source>
</reference>
<evidence type="ECO:0000313" key="2">
    <source>
        <dbReference type="EMBL" id="MBD7994774.1"/>
    </source>
</evidence>
<dbReference type="Gene3D" id="3.40.430.10">
    <property type="entry name" value="Dihydrofolate Reductase, subunit A"/>
    <property type="match status" value="1"/>
</dbReference>
<organism evidence="2 3">
    <name type="scientific">Arthrobacter gallicola</name>
    <dbReference type="NCBI Taxonomy" id="2762225"/>
    <lineage>
        <taxon>Bacteria</taxon>
        <taxon>Bacillati</taxon>
        <taxon>Actinomycetota</taxon>
        <taxon>Actinomycetes</taxon>
        <taxon>Micrococcales</taxon>
        <taxon>Micrococcaceae</taxon>
        <taxon>Arthrobacter</taxon>
    </lineage>
</organism>